<protein>
    <submittedName>
        <fullName evidence="3">Uncharacterized protein</fullName>
    </submittedName>
</protein>
<proteinExistence type="predicted"/>
<evidence type="ECO:0000313" key="2">
    <source>
        <dbReference type="EMBL" id="RFU50268.1"/>
    </source>
</evidence>
<reference evidence="1" key="4">
    <citation type="journal article" date="2019" name="Int. J. Syst. Evol. Microbiol.">
        <title>Streptococcus chenjunshii sp. nov. isolated from feces of Tibetan antelopes.</title>
        <authorList>
            <person name="Tian Z."/>
            <person name="Lu S."/>
            <person name="Jin D."/>
            <person name="Yang J."/>
            <person name="Pu J."/>
            <person name="Lai X.H."/>
            <person name="Bai X.N."/>
            <person name="Wu X.M."/>
            <person name="Li J."/>
            <person name="Wang S."/>
            <person name="Xu J."/>
        </authorList>
    </citation>
    <scope>NUCLEOTIDE SEQUENCE</scope>
    <source>
        <strain evidence="1">Z15</strain>
    </source>
</reference>
<dbReference type="Proteomes" id="UP000264056">
    <property type="component" value="Unassembled WGS sequence"/>
</dbReference>
<reference evidence="4" key="3">
    <citation type="submission" date="2018-08" db="EMBL/GenBank/DDBJ databases">
        <title>Streptococcus chenjunshii sp. nov., isolated from stools sample of the Tibetan antelope in the Qinghai-Tibet plateau, China.</title>
        <authorList>
            <person name="Tian Z."/>
        </authorList>
    </citation>
    <scope>NUCLEOTIDE SEQUENCE [LARGE SCALE GENOMIC DNA]</scope>
    <source>
        <strain evidence="4">Z15</strain>
    </source>
</reference>
<reference evidence="2 6" key="1">
    <citation type="submission" date="2018-08" db="EMBL/GenBank/DDBJ databases">
        <title>Draft genome of Streptococcus sp .nov. Z2.</title>
        <authorList>
            <person name="Tian Z."/>
        </authorList>
    </citation>
    <scope>NUCLEOTIDE SEQUENCE [LARGE SCALE GENOMIC DNA]</scope>
    <source>
        <strain evidence="2 6">Z2</strain>
    </source>
</reference>
<sequence>MAEIRNPIVTPLFNEYLSSKNHSFLSLMKKHALYLYNSRPFTKNNGLTFVSTAHRDSPNFSFI</sequence>
<dbReference type="Proteomes" id="UP000262901">
    <property type="component" value="Unassembled WGS sequence"/>
</dbReference>
<dbReference type="AlphaFoldDB" id="A0A372KJP7"/>
<dbReference type="Proteomes" id="UP000246115">
    <property type="component" value="Chromosome"/>
</dbReference>
<reference evidence="3 5" key="2">
    <citation type="submission" date="2018-08" db="EMBL/GenBank/DDBJ databases">
        <title>Draft genome of Streptococcus sp. nov. Z1.</title>
        <authorList>
            <person name="Tian Z."/>
        </authorList>
    </citation>
    <scope>NUCLEOTIDE SEQUENCE [LARGE SCALE GENOMIC DNA]</scope>
    <source>
        <strain evidence="3">Z1</strain>
        <strain evidence="5">Z1(2018)</strain>
    </source>
</reference>
<gene>
    <name evidence="1" type="ORF">DDV21_009165</name>
    <name evidence="2" type="ORF">DDV22_09640</name>
    <name evidence="3" type="ORF">DDV23_09555</name>
</gene>
<accession>A0A372KJP7</accession>
<organism evidence="3 5">
    <name type="scientific">Streptococcus chenjunshii</name>
    <dbReference type="NCBI Taxonomy" id="2173853"/>
    <lineage>
        <taxon>Bacteria</taxon>
        <taxon>Bacillati</taxon>
        <taxon>Bacillota</taxon>
        <taxon>Bacilli</taxon>
        <taxon>Lactobacillales</taxon>
        <taxon>Streptococcaceae</taxon>
        <taxon>Streptococcus</taxon>
    </lineage>
</organism>
<accession>A0A346NDY7</accession>
<dbReference type="EMBL" id="QVQZ01000032">
    <property type="protein sequence ID" value="RFU52480.1"/>
    <property type="molecule type" value="Genomic_DNA"/>
</dbReference>
<dbReference type="KEGG" id="schj:DDV21_009165"/>
<evidence type="ECO:0000313" key="4">
    <source>
        <dbReference type="Proteomes" id="UP000246115"/>
    </source>
</evidence>
<keyword evidence="6" id="KW-1185">Reference proteome</keyword>
<evidence type="ECO:0000313" key="3">
    <source>
        <dbReference type="EMBL" id="RFU52480.1"/>
    </source>
</evidence>
<evidence type="ECO:0000313" key="6">
    <source>
        <dbReference type="Proteomes" id="UP000264056"/>
    </source>
</evidence>
<dbReference type="EMBL" id="CP031733">
    <property type="protein sequence ID" value="AXQ79232.1"/>
    <property type="molecule type" value="Genomic_DNA"/>
</dbReference>
<dbReference type="EMBL" id="QVQY01000035">
    <property type="protein sequence ID" value="RFU50268.1"/>
    <property type="molecule type" value="Genomic_DNA"/>
</dbReference>
<evidence type="ECO:0000313" key="1">
    <source>
        <dbReference type="EMBL" id="AXQ79232.1"/>
    </source>
</evidence>
<evidence type="ECO:0000313" key="5">
    <source>
        <dbReference type="Proteomes" id="UP000262901"/>
    </source>
</evidence>
<name>A0A372KJP7_9STRE</name>